<protein>
    <submittedName>
        <fullName evidence="1">Uncharacterized protein</fullName>
    </submittedName>
</protein>
<dbReference type="OrthoDB" id="10256771at2759"/>
<organism evidence="1 2">
    <name type="scientific">Oesophagostomum dentatum</name>
    <name type="common">Nodular worm</name>
    <dbReference type="NCBI Taxonomy" id="61180"/>
    <lineage>
        <taxon>Eukaryota</taxon>
        <taxon>Metazoa</taxon>
        <taxon>Ecdysozoa</taxon>
        <taxon>Nematoda</taxon>
        <taxon>Chromadorea</taxon>
        <taxon>Rhabditida</taxon>
        <taxon>Rhabditina</taxon>
        <taxon>Rhabditomorpha</taxon>
        <taxon>Strongyloidea</taxon>
        <taxon>Strongylidae</taxon>
        <taxon>Oesophagostomum</taxon>
    </lineage>
</organism>
<evidence type="ECO:0000313" key="1">
    <source>
        <dbReference type="EMBL" id="KHJ75064.1"/>
    </source>
</evidence>
<dbReference type="Proteomes" id="UP000053660">
    <property type="component" value="Unassembled WGS sequence"/>
</dbReference>
<dbReference type="AlphaFoldDB" id="A0A0B1RR05"/>
<reference evidence="1 2" key="1">
    <citation type="submission" date="2014-03" db="EMBL/GenBank/DDBJ databases">
        <title>Draft genome of the hookworm Oesophagostomum dentatum.</title>
        <authorList>
            <person name="Mitreva M."/>
        </authorList>
    </citation>
    <scope>NUCLEOTIDE SEQUENCE [LARGE SCALE GENOMIC DNA]</scope>
    <source>
        <strain evidence="1 2">OD-Hann</strain>
    </source>
</reference>
<sequence>MCVYMGSLVRSVIALHNLIDNKGRSAMPNLVFFDGENKIQENYEPDC</sequence>
<evidence type="ECO:0000313" key="2">
    <source>
        <dbReference type="Proteomes" id="UP000053660"/>
    </source>
</evidence>
<gene>
    <name evidence="1" type="ORF">OESDEN_25320</name>
</gene>
<proteinExistence type="predicted"/>
<dbReference type="EMBL" id="KN613115">
    <property type="protein sequence ID" value="KHJ75064.1"/>
    <property type="molecule type" value="Genomic_DNA"/>
</dbReference>
<accession>A0A0B1RR05</accession>
<name>A0A0B1RR05_OESDE</name>
<keyword evidence="2" id="KW-1185">Reference proteome</keyword>